<dbReference type="Proteomes" id="UP000541444">
    <property type="component" value="Unassembled WGS sequence"/>
</dbReference>
<keyword evidence="2" id="KW-1185">Reference proteome</keyword>
<name>A0A7J7M5R9_9MAGN</name>
<dbReference type="PANTHER" id="PTHR47926">
    <property type="entry name" value="PENTATRICOPEPTIDE REPEAT-CONTAINING PROTEIN"/>
    <property type="match status" value="1"/>
</dbReference>
<dbReference type="Gene3D" id="1.25.40.10">
    <property type="entry name" value="Tetratricopeptide repeat domain"/>
    <property type="match status" value="1"/>
</dbReference>
<sequence length="119" mass="13575">MAAAWFNKVGISSTLYKRTSISLPRCMIDLLGRARELSEAYVLIKGMPFKPDSVLWAALLMSCSFYGNIEFAEEAADALFELEPWNPGVHVILSNIMHQLVNRKEFKDMEVDETWKAME</sequence>
<gene>
    <name evidence="1" type="ORF">GIB67_023137</name>
</gene>
<dbReference type="GO" id="GO:0003723">
    <property type="term" value="F:RNA binding"/>
    <property type="evidence" value="ECO:0007669"/>
    <property type="project" value="InterPro"/>
</dbReference>
<dbReference type="InterPro" id="IPR011990">
    <property type="entry name" value="TPR-like_helical_dom_sf"/>
</dbReference>
<protein>
    <recommendedName>
        <fullName evidence="3">Pentatricopeptide repeat-containing protein</fullName>
    </recommendedName>
</protein>
<evidence type="ECO:0000313" key="1">
    <source>
        <dbReference type="EMBL" id="KAF6150182.1"/>
    </source>
</evidence>
<accession>A0A7J7M5R9</accession>
<dbReference type="InterPro" id="IPR046960">
    <property type="entry name" value="PPR_At4g14850-like_plant"/>
</dbReference>
<reference evidence="1 2" key="1">
    <citation type="journal article" date="2020" name="IScience">
        <title>Genome Sequencing of the Endangered Kingdonia uniflora (Circaeasteraceae, Ranunculales) Reveals Potential Mechanisms of Evolutionary Specialization.</title>
        <authorList>
            <person name="Sun Y."/>
            <person name="Deng T."/>
            <person name="Zhang A."/>
            <person name="Moore M.J."/>
            <person name="Landis J.B."/>
            <person name="Lin N."/>
            <person name="Zhang H."/>
            <person name="Zhang X."/>
            <person name="Huang J."/>
            <person name="Zhang X."/>
            <person name="Sun H."/>
            <person name="Wang H."/>
        </authorList>
    </citation>
    <scope>NUCLEOTIDE SEQUENCE [LARGE SCALE GENOMIC DNA]</scope>
    <source>
        <strain evidence="1">TB1705</strain>
        <tissue evidence="1">Leaf</tissue>
    </source>
</reference>
<dbReference type="PANTHER" id="PTHR47926:SF540">
    <property type="entry name" value="PENTATRICOPEPTIDE REPEAT-CONTAINING PROTEIN"/>
    <property type="match status" value="1"/>
</dbReference>
<dbReference type="OrthoDB" id="185373at2759"/>
<proteinExistence type="predicted"/>
<dbReference type="GO" id="GO:0009451">
    <property type="term" value="P:RNA modification"/>
    <property type="evidence" value="ECO:0007669"/>
    <property type="project" value="InterPro"/>
</dbReference>
<evidence type="ECO:0008006" key="3">
    <source>
        <dbReference type="Google" id="ProtNLM"/>
    </source>
</evidence>
<evidence type="ECO:0000313" key="2">
    <source>
        <dbReference type="Proteomes" id="UP000541444"/>
    </source>
</evidence>
<organism evidence="1 2">
    <name type="scientific">Kingdonia uniflora</name>
    <dbReference type="NCBI Taxonomy" id="39325"/>
    <lineage>
        <taxon>Eukaryota</taxon>
        <taxon>Viridiplantae</taxon>
        <taxon>Streptophyta</taxon>
        <taxon>Embryophyta</taxon>
        <taxon>Tracheophyta</taxon>
        <taxon>Spermatophyta</taxon>
        <taxon>Magnoliopsida</taxon>
        <taxon>Ranunculales</taxon>
        <taxon>Circaeasteraceae</taxon>
        <taxon>Kingdonia</taxon>
    </lineage>
</organism>
<comment type="caution">
    <text evidence="1">The sequence shown here is derived from an EMBL/GenBank/DDBJ whole genome shotgun (WGS) entry which is preliminary data.</text>
</comment>
<dbReference type="EMBL" id="JACGCM010001753">
    <property type="protein sequence ID" value="KAF6150182.1"/>
    <property type="molecule type" value="Genomic_DNA"/>
</dbReference>
<dbReference type="AlphaFoldDB" id="A0A7J7M5R9"/>